<proteinExistence type="predicted"/>
<accession>A0ABW8BLV4</accession>
<organism evidence="1 2">
    <name type="scientific">Streptomyces salinarius</name>
    <dbReference type="NCBI Taxonomy" id="2762598"/>
    <lineage>
        <taxon>Bacteria</taxon>
        <taxon>Bacillati</taxon>
        <taxon>Actinomycetota</taxon>
        <taxon>Actinomycetes</taxon>
        <taxon>Kitasatosporales</taxon>
        <taxon>Streptomycetaceae</taxon>
        <taxon>Streptomyces</taxon>
    </lineage>
</organism>
<sequence>MWWPATTTACSGSTWANIAGASAGGLVARDRSGVFWLYLGYGDGHFAPRSRIGGGWNTHTHLVNIGDANLDDRPDLYGINRNVPTVFYGNHTYDLFV</sequence>
<evidence type="ECO:0000313" key="2">
    <source>
        <dbReference type="Proteomes" id="UP001614264"/>
    </source>
</evidence>
<evidence type="ECO:0000313" key="1">
    <source>
        <dbReference type="EMBL" id="MFI7876034.1"/>
    </source>
</evidence>
<keyword evidence="2" id="KW-1185">Reference proteome</keyword>
<dbReference type="Proteomes" id="UP001614264">
    <property type="component" value="Unassembled WGS sequence"/>
</dbReference>
<reference evidence="1 2" key="1">
    <citation type="submission" date="2024-07" db="EMBL/GenBank/DDBJ databases">
        <title>Whole genome sequencing of Prodigiosin pigment-producing Streptomyces salinarius isolated from rhizosphere soil of Arachis hypogaea.</title>
        <authorList>
            <person name="Vidhya A."/>
            <person name="Ramya S."/>
        </authorList>
    </citation>
    <scope>NUCLEOTIDE SEQUENCE [LARGE SCALE GENOMIC DNA]</scope>
    <source>
        <strain evidence="1 2">VRMG2420</strain>
    </source>
</reference>
<dbReference type="SUPFAM" id="SSF69318">
    <property type="entry name" value="Integrin alpha N-terminal domain"/>
    <property type="match status" value="1"/>
</dbReference>
<name>A0ABW8BLV4_9ACTN</name>
<dbReference type="RefSeq" id="WP_399595112.1">
    <property type="nucleotide sequence ID" value="NZ_JBITPR010000066.1"/>
</dbReference>
<dbReference type="InterPro" id="IPR028994">
    <property type="entry name" value="Integrin_alpha_N"/>
</dbReference>
<gene>
    <name evidence="1" type="ORF">AB4829_36250</name>
</gene>
<protein>
    <recommendedName>
        <fullName evidence="3">VCBS repeat-containing protein</fullName>
    </recommendedName>
</protein>
<evidence type="ECO:0008006" key="3">
    <source>
        <dbReference type="Google" id="ProtNLM"/>
    </source>
</evidence>
<dbReference type="EMBL" id="JBITPR010000066">
    <property type="protein sequence ID" value="MFI7876034.1"/>
    <property type="molecule type" value="Genomic_DNA"/>
</dbReference>
<comment type="caution">
    <text evidence="1">The sequence shown here is derived from an EMBL/GenBank/DDBJ whole genome shotgun (WGS) entry which is preliminary data.</text>
</comment>